<reference evidence="3" key="1">
    <citation type="journal article" date="2009" name="Plant Mol. Biol.">
        <title>Insights into corn genes derived from large-scale cDNA sequencing.</title>
        <authorList>
            <person name="Alexandrov N.N."/>
            <person name="Brover V.V."/>
            <person name="Freidin S."/>
            <person name="Troukhan M.E."/>
            <person name="Tatarinova T.V."/>
            <person name="Zhang H."/>
            <person name="Swaller T.J."/>
            <person name="Lu Y.P."/>
            <person name="Bouck J."/>
            <person name="Flavell R.B."/>
            <person name="Feldmann K.A."/>
        </authorList>
    </citation>
    <scope>NUCLEOTIDE SEQUENCE</scope>
</reference>
<dbReference type="PANTHER" id="PTHR33270:SF18">
    <property type="entry name" value="OS02G0324700 PROTEIN"/>
    <property type="match status" value="1"/>
</dbReference>
<evidence type="ECO:0000313" key="3">
    <source>
        <dbReference type="EMBL" id="ACG47884.1"/>
    </source>
</evidence>
<dbReference type="EMBL" id="EU975766">
    <property type="protein sequence ID" value="ACG47884.1"/>
    <property type="molecule type" value="mRNA"/>
</dbReference>
<feature type="domain" description="DUF7054" evidence="2">
    <location>
        <begin position="32"/>
        <end position="112"/>
    </location>
</feature>
<evidence type="ECO:0000259" key="2">
    <source>
        <dbReference type="Pfam" id="PF23156"/>
    </source>
</evidence>
<accession>B6UEV1</accession>
<dbReference type="ExpressionAtlas" id="B6UEV1">
    <property type="expression patterns" value="baseline and differential"/>
</dbReference>
<dbReference type="InterPro" id="IPR040358">
    <property type="entry name" value="At4g22758-like"/>
</dbReference>
<dbReference type="InterPro" id="IPR055482">
    <property type="entry name" value="DUF7054"/>
</dbReference>
<organism evidence="3">
    <name type="scientific">Zea mays</name>
    <name type="common">Maize</name>
    <dbReference type="NCBI Taxonomy" id="4577"/>
    <lineage>
        <taxon>Eukaryota</taxon>
        <taxon>Viridiplantae</taxon>
        <taxon>Streptophyta</taxon>
        <taxon>Embryophyta</taxon>
        <taxon>Tracheophyta</taxon>
        <taxon>Spermatophyta</taxon>
        <taxon>Magnoliopsida</taxon>
        <taxon>Liliopsida</taxon>
        <taxon>Poales</taxon>
        <taxon>Poaceae</taxon>
        <taxon>PACMAD clade</taxon>
        <taxon>Panicoideae</taxon>
        <taxon>Andropogonodae</taxon>
        <taxon>Andropogoneae</taxon>
        <taxon>Tripsacinae</taxon>
        <taxon>Zea</taxon>
    </lineage>
</organism>
<feature type="region of interest" description="Disordered" evidence="1">
    <location>
        <begin position="133"/>
        <end position="158"/>
    </location>
</feature>
<evidence type="ECO:0000256" key="1">
    <source>
        <dbReference type="SAM" id="MobiDB-lite"/>
    </source>
</evidence>
<dbReference type="AlphaFoldDB" id="B6UEV1"/>
<dbReference type="PANTHER" id="PTHR33270">
    <property type="entry name" value="BNAC05G50380D PROTEIN"/>
    <property type="match status" value="1"/>
</dbReference>
<proteinExistence type="evidence at transcript level"/>
<name>B6UEV1_MAIZE</name>
<protein>
    <submittedName>
        <fullName evidence="3">Senescence-associated protein</fullName>
    </submittedName>
</protein>
<sequence>MAVAVPSTLPMKLWRAEARGKAAAAAGPDDPLRVLVTVTVLGSAGPLRFIVFEGDTVAALIRGALRCYAREGRMPLLGTDPAGFVLSTANGGSGALGEDERISFNGCRNFLLWQKAAAQGAAANHAGSDALTATLSPGRKGSGGFKATDPSHGRKGGGGWKAGLNKFLLSFSIKV</sequence>
<dbReference type="Pfam" id="PF23156">
    <property type="entry name" value="DUF7054"/>
    <property type="match status" value="1"/>
</dbReference>